<proteinExistence type="predicted"/>
<feature type="region of interest" description="Disordered" evidence="1">
    <location>
        <begin position="55"/>
        <end position="83"/>
    </location>
</feature>
<comment type="caution">
    <text evidence="2">The sequence shown here is derived from an EMBL/GenBank/DDBJ whole genome shotgun (WGS) entry which is preliminary data.</text>
</comment>
<evidence type="ECO:0000256" key="1">
    <source>
        <dbReference type="SAM" id="MobiDB-lite"/>
    </source>
</evidence>
<reference evidence="2" key="2">
    <citation type="submission" date="2020-11" db="EMBL/GenBank/DDBJ databases">
        <authorList>
            <person name="McCartney M.A."/>
            <person name="Auch B."/>
            <person name="Kono T."/>
            <person name="Mallez S."/>
            <person name="Becker A."/>
            <person name="Gohl D.M."/>
            <person name="Silverstein K.A.T."/>
            <person name="Koren S."/>
            <person name="Bechman K.B."/>
            <person name="Herman A."/>
            <person name="Abrahante J.E."/>
            <person name="Garbe J."/>
        </authorList>
    </citation>
    <scope>NUCLEOTIDE SEQUENCE</scope>
    <source>
        <strain evidence="2">Duluth1</strain>
        <tissue evidence="2">Whole animal</tissue>
    </source>
</reference>
<feature type="compositionally biased region" description="Polar residues" evidence="1">
    <location>
        <begin position="71"/>
        <end position="83"/>
    </location>
</feature>
<organism evidence="2 3">
    <name type="scientific">Dreissena polymorpha</name>
    <name type="common">Zebra mussel</name>
    <name type="synonym">Mytilus polymorpha</name>
    <dbReference type="NCBI Taxonomy" id="45954"/>
    <lineage>
        <taxon>Eukaryota</taxon>
        <taxon>Metazoa</taxon>
        <taxon>Spiralia</taxon>
        <taxon>Lophotrochozoa</taxon>
        <taxon>Mollusca</taxon>
        <taxon>Bivalvia</taxon>
        <taxon>Autobranchia</taxon>
        <taxon>Heteroconchia</taxon>
        <taxon>Euheterodonta</taxon>
        <taxon>Imparidentia</taxon>
        <taxon>Neoheterodontei</taxon>
        <taxon>Myida</taxon>
        <taxon>Dreissenoidea</taxon>
        <taxon>Dreissenidae</taxon>
        <taxon>Dreissena</taxon>
    </lineage>
</organism>
<feature type="compositionally biased region" description="Low complexity" evidence="1">
    <location>
        <begin position="55"/>
        <end position="66"/>
    </location>
</feature>
<dbReference type="EMBL" id="JAIWYP010000007">
    <property type="protein sequence ID" value="KAH3795352.1"/>
    <property type="molecule type" value="Genomic_DNA"/>
</dbReference>
<keyword evidence="3" id="KW-1185">Reference proteome</keyword>
<reference evidence="2" key="1">
    <citation type="journal article" date="2019" name="bioRxiv">
        <title>The Genome of the Zebra Mussel, Dreissena polymorpha: A Resource for Invasive Species Research.</title>
        <authorList>
            <person name="McCartney M.A."/>
            <person name="Auch B."/>
            <person name="Kono T."/>
            <person name="Mallez S."/>
            <person name="Zhang Y."/>
            <person name="Obille A."/>
            <person name="Becker A."/>
            <person name="Abrahante J.E."/>
            <person name="Garbe J."/>
            <person name="Badalamenti J.P."/>
            <person name="Herman A."/>
            <person name="Mangelson H."/>
            <person name="Liachko I."/>
            <person name="Sullivan S."/>
            <person name="Sone E.D."/>
            <person name="Koren S."/>
            <person name="Silverstein K.A.T."/>
            <person name="Beckman K.B."/>
            <person name="Gohl D.M."/>
        </authorList>
    </citation>
    <scope>NUCLEOTIDE SEQUENCE</scope>
    <source>
        <strain evidence="2">Duluth1</strain>
        <tissue evidence="2">Whole animal</tissue>
    </source>
</reference>
<evidence type="ECO:0000313" key="2">
    <source>
        <dbReference type="EMBL" id="KAH3795352.1"/>
    </source>
</evidence>
<dbReference type="Proteomes" id="UP000828390">
    <property type="component" value="Unassembled WGS sequence"/>
</dbReference>
<gene>
    <name evidence="2" type="ORF">DPMN_148902</name>
</gene>
<accession>A0A9D4J4T9</accession>
<name>A0A9D4J4T9_DREPO</name>
<dbReference type="AlphaFoldDB" id="A0A9D4J4T9"/>
<sequence length="83" mass="9350">MNRRQEVVAWPFHFGCKIKNCSSFYVYKRKQLPDHLGCPAANCFESNNLCRSPKTLTTTTKTSMTTPRPISITTSHPISNSDG</sequence>
<evidence type="ECO:0000313" key="3">
    <source>
        <dbReference type="Proteomes" id="UP000828390"/>
    </source>
</evidence>
<protein>
    <submittedName>
        <fullName evidence="2">Uncharacterized protein</fullName>
    </submittedName>
</protein>